<evidence type="ECO:0000313" key="4">
    <source>
        <dbReference type="EMBL" id="CCV08102.1"/>
    </source>
</evidence>
<reference evidence="4 5" key="1">
    <citation type="submission" date="2013-02" db="EMBL/GenBank/DDBJ databases">
        <authorList>
            <person name="Genoscope - CEA"/>
        </authorList>
    </citation>
    <scope>NUCLEOTIDE SEQUENCE [LARGE SCALE GENOMIC DNA]</scope>
    <source>
        <strain evidence="4 5">STM 2683</strain>
    </source>
</reference>
<evidence type="ECO:0000256" key="1">
    <source>
        <dbReference type="SAM" id="MobiDB-lite"/>
    </source>
</evidence>
<organism evidence="4 5">
    <name type="scientific">Mesorhizobium metallidurans STM 2683</name>
    <dbReference type="NCBI Taxonomy" id="1297569"/>
    <lineage>
        <taxon>Bacteria</taxon>
        <taxon>Pseudomonadati</taxon>
        <taxon>Pseudomonadota</taxon>
        <taxon>Alphaproteobacteria</taxon>
        <taxon>Hyphomicrobiales</taxon>
        <taxon>Phyllobacteriaceae</taxon>
        <taxon>Mesorhizobium</taxon>
    </lineage>
</organism>
<keyword evidence="2" id="KW-0472">Membrane</keyword>
<feature type="chain" id="PRO_5004066419" evidence="3">
    <location>
        <begin position="25"/>
        <end position="124"/>
    </location>
</feature>
<dbReference type="EMBL" id="CAUM01000142">
    <property type="protein sequence ID" value="CCV08102.1"/>
    <property type="molecule type" value="Genomic_DNA"/>
</dbReference>
<dbReference type="PROSITE" id="PS51257">
    <property type="entry name" value="PROKAR_LIPOPROTEIN"/>
    <property type="match status" value="1"/>
</dbReference>
<keyword evidence="5" id="KW-1185">Reference proteome</keyword>
<feature type="signal peptide" evidence="3">
    <location>
        <begin position="1"/>
        <end position="24"/>
    </location>
</feature>
<protein>
    <submittedName>
        <fullName evidence="4">Sperm protamine P1 (Modular protein)</fullName>
    </submittedName>
</protein>
<feature type="region of interest" description="Disordered" evidence="1">
    <location>
        <begin position="62"/>
        <end position="109"/>
    </location>
</feature>
<feature type="compositionally biased region" description="Basic and acidic residues" evidence="1">
    <location>
        <begin position="73"/>
        <end position="83"/>
    </location>
</feature>
<keyword evidence="2" id="KW-0812">Transmembrane</keyword>
<name>M5EV27_9HYPH</name>
<gene>
    <name evidence="4" type="ORF">MESS2_720008</name>
</gene>
<feature type="transmembrane region" description="Helical" evidence="2">
    <location>
        <begin position="39"/>
        <end position="60"/>
    </location>
</feature>
<evidence type="ECO:0000256" key="3">
    <source>
        <dbReference type="SAM" id="SignalP"/>
    </source>
</evidence>
<feature type="compositionally biased region" description="Basic residues" evidence="1">
    <location>
        <begin position="84"/>
        <end position="100"/>
    </location>
</feature>
<dbReference type="AlphaFoldDB" id="M5EV27"/>
<dbReference type="Proteomes" id="UP000012062">
    <property type="component" value="Unassembled WGS sequence"/>
</dbReference>
<accession>M5EV27</accession>
<comment type="caution">
    <text evidence="4">The sequence shown here is derived from an EMBL/GenBank/DDBJ whole genome shotgun (WGS) entry which is preliminary data.</text>
</comment>
<proteinExistence type="predicted"/>
<keyword evidence="3" id="KW-0732">Signal</keyword>
<sequence length="124" mass="13660">MNRVVDRLLAVLFLAIGAACFATAYLVHGGEAAGEAFAPVRLAVFCAAGIVSAVAARYGAAVGHGQRQRDRHVRQPDRPDLRSGLRRRRHGADRRRRPHHQGLAGYGRRRDAFRWRAGLSGPER</sequence>
<keyword evidence="2" id="KW-1133">Transmembrane helix</keyword>
<evidence type="ECO:0000313" key="5">
    <source>
        <dbReference type="Proteomes" id="UP000012062"/>
    </source>
</evidence>
<evidence type="ECO:0000256" key="2">
    <source>
        <dbReference type="SAM" id="Phobius"/>
    </source>
</evidence>